<dbReference type="EMBL" id="JAFIRN010000010">
    <property type="protein sequence ID" value="KAG5841107.1"/>
    <property type="molecule type" value="Genomic_DNA"/>
</dbReference>
<gene>
    <name evidence="2" type="ORF">ANANG_G00196090</name>
</gene>
<feature type="region of interest" description="Disordered" evidence="1">
    <location>
        <begin position="43"/>
        <end position="66"/>
    </location>
</feature>
<dbReference type="Proteomes" id="UP001044222">
    <property type="component" value="Chromosome 10"/>
</dbReference>
<comment type="caution">
    <text evidence="2">The sequence shown here is derived from an EMBL/GenBank/DDBJ whole genome shotgun (WGS) entry which is preliminary data.</text>
</comment>
<accession>A0A9D3RVL9</accession>
<dbReference type="AlphaFoldDB" id="A0A9D3RVL9"/>
<reference evidence="2" key="1">
    <citation type="submission" date="2021-01" db="EMBL/GenBank/DDBJ databases">
        <title>A chromosome-scale assembly of European eel, Anguilla anguilla.</title>
        <authorList>
            <person name="Henkel C."/>
            <person name="Jong-Raadsen S.A."/>
            <person name="Dufour S."/>
            <person name="Weltzien F.-A."/>
            <person name="Palstra A.P."/>
            <person name="Pelster B."/>
            <person name="Spaink H.P."/>
            <person name="Van Den Thillart G.E."/>
            <person name="Jansen H."/>
            <person name="Zahm M."/>
            <person name="Klopp C."/>
            <person name="Cedric C."/>
            <person name="Louis A."/>
            <person name="Berthelot C."/>
            <person name="Parey E."/>
            <person name="Roest Crollius H."/>
            <person name="Montfort J."/>
            <person name="Robinson-Rechavi M."/>
            <person name="Bucao C."/>
            <person name="Bouchez O."/>
            <person name="Gislard M."/>
            <person name="Lluch J."/>
            <person name="Milhes M."/>
            <person name="Lampietro C."/>
            <person name="Lopez Roques C."/>
            <person name="Donnadieu C."/>
            <person name="Braasch I."/>
            <person name="Desvignes T."/>
            <person name="Postlethwait J."/>
            <person name="Bobe J."/>
            <person name="Guiguen Y."/>
            <person name="Dirks R."/>
        </authorList>
    </citation>
    <scope>NUCLEOTIDE SEQUENCE</scope>
    <source>
        <strain evidence="2">Tag_6206</strain>
        <tissue evidence="2">Liver</tissue>
    </source>
</reference>
<protein>
    <submittedName>
        <fullName evidence="2">Uncharacterized protein</fullName>
    </submittedName>
</protein>
<sequence length="288" mass="32023">MAWLFGAAALGGKAGLGAVLGPVGLCVGGLALVGHAVYLAGRHRRGGGGPPKKSITQKQQDGDMDSSEVADHLNLGATDTYGNILRYGRPFVSGEDGDKYYVEADHIPPLQSFRMARRLPAFSSLRRINPRLHELVMSLENDTRGLNLLTVQVSTHHHRDALSSGSSNVSRQCRELIAHRMADGDVTKMLKQAFIIAHPYASQQIRDEAGLGNKPRPKKIFLSKDRTMNIYRAAFLELIRKYHEMGIIGDEDRNDLIQYVQHDMYLDSESELYQQIVRIVRQFGGHNH</sequence>
<evidence type="ECO:0000313" key="2">
    <source>
        <dbReference type="EMBL" id="KAG5841107.1"/>
    </source>
</evidence>
<name>A0A9D3RVL9_ANGAN</name>
<evidence type="ECO:0000313" key="3">
    <source>
        <dbReference type="Proteomes" id="UP001044222"/>
    </source>
</evidence>
<keyword evidence="3" id="KW-1185">Reference proteome</keyword>
<evidence type="ECO:0000256" key="1">
    <source>
        <dbReference type="SAM" id="MobiDB-lite"/>
    </source>
</evidence>
<proteinExistence type="predicted"/>
<organism evidence="2 3">
    <name type="scientific">Anguilla anguilla</name>
    <name type="common">European freshwater eel</name>
    <name type="synonym">Muraena anguilla</name>
    <dbReference type="NCBI Taxonomy" id="7936"/>
    <lineage>
        <taxon>Eukaryota</taxon>
        <taxon>Metazoa</taxon>
        <taxon>Chordata</taxon>
        <taxon>Craniata</taxon>
        <taxon>Vertebrata</taxon>
        <taxon>Euteleostomi</taxon>
        <taxon>Actinopterygii</taxon>
        <taxon>Neopterygii</taxon>
        <taxon>Teleostei</taxon>
        <taxon>Anguilliformes</taxon>
        <taxon>Anguillidae</taxon>
        <taxon>Anguilla</taxon>
    </lineage>
</organism>